<evidence type="ECO:0000313" key="1">
    <source>
        <dbReference type="Proteomes" id="UP000790787"/>
    </source>
</evidence>
<dbReference type="RefSeq" id="XP_075087838.1">
    <property type="nucleotide sequence ID" value="XM_075231737.1"/>
</dbReference>
<sequence>MEQYFQAARVPDDEKVTITPMYLTNDAKVWWRTRVIEVESVGLPKIGTWEMMKKELKSQFLPTNSSWVARDGLRRLKQSGTVREYVKEFSSLMLNVSNMAEEDKLHYFMSGLKGWAQLELRRQNVQNLSTAIAAADTLADLNIGDDPTESSHSKSDGRKDKENEWKKSEKCQVAEDVGFAKNRRQVETSIGKERSGKFKGCYTCGGPHLKKDCPVQARVNSMLAVERQEQVAEAIAIVVDANGATRALYANNPLG</sequence>
<evidence type="ECO:0000313" key="2">
    <source>
        <dbReference type="RefSeq" id="XP_075087838.1"/>
    </source>
</evidence>
<accession>A0AC58SSA3</accession>
<dbReference type="Proteomes" id="UP000790787">
    <property type="component" value="Chromosome 15"/>
</dbReference>
<proteinExistence type="predicted"/>
<reference evidence="1" key="1">
    <citation type="journal article" date="2014" name="Nat. Commun.">
        <title>The tobacco genome sequence and its comparison with those of tomato and potato.</title>
        <authorList>
            <person name="Sierro N."/>
            <person name="Battey J.N."/>
            <person name="Ouadi S."/>
            <person name="Bakaher N."/>
            <person name="Bovet L."/>
            <person name="Willig A."/>
            <person name="Goepfert S."/>
            <person name="Peitsch M.C."/>
            <person name="Ivanov N.V."/>
        </authorList>
    </citation>
    <scope>NUCLEOTIDE SEQUENCE [LARGE SCALE GENOMIC DNA]</scope>
</reference>
<name>A0AC58SSA3_TOBAC</name>
<organism evidence="1 2">
    <name type="scientific">Nicotiana tabacum</name>
    <name type="common">Common tobacco</name>
    <dbReference type="NCBI Taxonomy" id="4097"/>
    <lineage>
        <taxon>Eukaryota</taxon>
        <taxon>Viridiplantae</taxon>
        <taxon>Streptophyta</taxon>
        <taxon>Embryophyta</taxon>
        <taxon>Tracheophyta</taxon>
        <taxon>Spermatophyta</taxon>
        <taxon>Magnoliopsida</taxon>
        <taxon>eudicotyledons</taxon>
        <taxon>Gunneridae</taxon>
        <taxon>Pentapetalae</taxon>
        <taxon>asterids</taxon>
        <taxon>lamiids</taxon>
        <taxon>Solanales</taxon>
        <taxon>Solanaceae</taxon>
        <taxon>Nicotianoideae</taxon>
        <taxon>Nicotianeae</taxon>
        <taxon>Nicotiana</taxon>
    </lineage>
</organism>
<keyword evidence="1" id="KW-1185">Reference proteome</keyword>
<gene>
    <name evidence="2" type="primary">LOC142169816</name>
</gene>
<protein>
    <submittedName>
        <fullName evidence="2">Uncharacterized protein LOC142169816</fullName>
    </submittedName>
</protein>
<reference evidence="2" key="2">
    <citation type="submission" date="2025-08" db="UniProtKB">
        <authorList>
            <consortium name="RefSeq"/>
        </authorList>
    </citation>
    <scope>IDENTIFICATION</scope>
    <source>
        <tissue evidence="2">Leaf</tissue>
    </source>
</reference>